<gene>
    <name evidence="2" type="ORF">NBH00_21610</name>
</gene>
<accession>A0ABY5DT74</accession>
<evidence type="ECO:0000256" key="1">
    <source>
        <dbReference type="SAM" id="MobiDB-lite"/>
    </source>
</evidence>
<dbReference type="EMBL" id="CP098502">
    <property type="protein sequence ID" value="UTI63927.1"/>
    <property type="molecule type" value="Genomic_DNA"/>
</dbReference>
<protein>
    <recommendedName>
        <fullName evidence="4">DUF3828 domain-containing protein</fullName>
    </recommendedName>
</protein>
<feature type="region of interest" description="Disordered" evidence="1">
    <location>
        <begin position="12"/>
        <end position="32"/>
    </location>
</feature>
<name>A0ABY5DT74_9ACTN</name>
<evidence type="ECO:0000313" key="3">
    <source>
        <dbReference type="Proteomes" id="UP001056035"/>
    </source>
</evidence>
<dbReference type="Proteomes" id="UP001056035">
    <property type="component" value="Chromosome"/>
</dbReference>
<evidence type="ECO:0008006" key="4">
    <source>
        <dbReference type="Google" id="ProtNLM"/>
    </source>
</evidence>
<evidence type="ECO:0000313" key="2">
    <source>
        <dbReference type="EMBL" id="UTI63927.1"/>
    </source>
</evidence>
<proteinExistence type="predicted"/>
<organism evidence="2 3">
    <name type="scientific">Paraconexibacter antarcticus</name>
    <dbReference type="NCBI Taxonomy" id="2949664"/>
    <lineage>
        <taxon>Bacteria</taxon>
        <taxon>Bacillati</taxon>
        <taxon>Actinomycetota</taxon>
        <taxon>Thermoleophilia</taxon>
        <taxon>Solirubrobacterales</taxon>
        <taxon>Paraconexibacteraceae</taxon>
        <taxon>Paraconexibacter</taxon>
    </lineage>
</organism>
<dbReference type="RefSeq" id="WP_254570643.1">
    <property type="nucleotide sequence ID" value="NZ_CP098502.1"/>
</dbReference>
<keyword evidence="3" id="KW-1185">Reference proteome</keyword>
<sequence length="133" mass="14070">MVLLSAATAALSAPAGPGHPAPPSTAAAPPDVRAAAASARAFAEDYLAWMTAHHRAGRVTAATPALRARLTAERVRPSRARRRERQITELRTDLTTPTTGTAVVKVTGRDVQLRLTLTLVRSAEGWVVSDVRS</sequence>
<reference evidence="2 3" key="1">
    <citation type="submission" date="2022-06" db="EMBL/GenBank/DDBJ databases">
        <title>Paraconexibacter antarcticus.</title>
        <authorList>
            <person name="Kim C.S."/>
        </authorList>
    </citation>
    <scope>NUCLEOTIDE SEQUENCE [LARGE SCALE GENOMIC DNA]</scope>
    <source>
        <strain evidence="2 3">02-257</strain>
    </source>
</reference>